<keyword evidence="3" id="KW-0732">Signal</keyword>
<proteinExistence type="predicted"/>
<feature type="domain" description="Chemokine interleukin-8-like" evidence="4">
    <location>
        <begin position="25"/>
        <end position="86"/>
    </location>
</feature>
<dbReference type="PRINTS" id="PR00436">
    <property type="entry name" value="INTERLEUKIN8"/>
</dbReference>
<gene>
    <name evidence="6" type="primary">LOC114442787</name>
</gene>
<dbReference type="InterPro" id="IPR001811">
    <property type="entry name" value="Chemokine_IL8-like_dom"/>
</dbReference>
<keyword evidence="5" id="KW-1185">Reference proteome</keyword>
<dbReference type="GO" id="GO:0005615">
    <property type="term" value="C:extracellular space"/>
    <property type="evidence" value="ECO:0007669"/>
    <property type="project" value="UniProtKB-KW"/>
</dbReference>
<dbReference type="SMART" id="SM00199">
    <property type="entry name" value="SCY"/>
    <property type="match status" value="1"/>
</dbReference>
<sequence length="114" mass="12616">MSSFTKMFLLLAAVVCVSQAQYSKSSQCLCKHVRNAITSKSQVKDIQIYQATVFCNQVEIVVTMNNGYRYCLNPKLSAVKRLLSNVMNKQKPTTGRSLTPTPSGSTTPFTTVNE</sequence>
<dbReference type="RefSeq" id="XP_028272388.1">
    <property type="nucleotide sequence ID" value="XM_028416587.1"/>
</dbReference>
<dbReference type="SUPFAM" id="SSF54117">
    <property type="entry name" value="Interleukin 8-like chemokines"/>
    <property type="match status" value="1"/>
</dbReference>
<evidence type="ECO:0000313" key="6">
    <source>
        <dbReference type="RefSeq" id="XP_028272388.1"/>
    </source>
</evidence>
<evidence type="ECO:0000256" key="1">
    <source>
        <dbReference type="ARBA" id="ARBA00022514"/>
    </source>
</evidence>
<name>A0A6P7J6X9_9TELE</name>
<dbReference type="InParanoid" id="A0A6P7J6X9"/>
<dbReference type="Proteomes" id="UP000515145">
    <property type="component" value="Chromosome 10"/>
</dbReference>
<dbReference type="PANTHER" id="PTHR12015">
    <property type="entry name" value="SMALL INDUCIBLE CYTOKINE A"/>
    <property type="match status" value="1"/>
</dbReference>
<dbReference type="GO" id="GO:0006955">
    <property type="term" value="P:immune response"/>
    <property type="evidence" value="ECO:0007669"/>
    <property type="project" value="InterPro"/>
</dbReference>
<evidence type="ECO:0000259" key="4">
    <source>
        <dbReference type="SMART" id="SM00199"/>
    </source>
</evidence>
<keyword evidence="1" id="KW-0202">Cytokine</keyword>
<dbReference type="Pfam" id="PF00048">
    <property type="entry name" value="IL8"/>
    <property type="match status" value="1"/>
</dbReference>
<organism evidence="5 6">
    <name type="scientific">Parambassis ranga</name>
    <name type="common">Indian glassy fish</name>
    <dbReference type="NCBI Taxonomy" id="210632"/>
    <lineage>
        <taxon>Eukaryota</taxon>
        <taxon>Metazoa</taxon>
        <taxon>Chordata</taxon>
        <taxon>Craniata</taxon>
        <taxon>Vertebrata</taxon>
        <taxon>Euteleostomi</taxon>
        <taxon>Actinopterygii</taxon>
        <taxon>Neopterygii</taxon>
        <taxon>Teleostei</taxon>
        <taxon>Neoteleostei</taxon>
        <taxon>Acanthomorphata</taxon>
        <taxon>Ovalentaria</taxon>
        <taxon>Ambassidae</taxon>
        <taxon>Parambassis</taxon>
    </lineage>
</organism>
<dbReference type="GO" id="GO:0008009">
    <property type="term" value="F:chemokine activity"/>
    <property type="evidence" value="ECO:0007669"/>
    <property type="project" value="InterPro"/>
</dbReference>
<feature type="compositionally biased region" description="Low complexity" evidence="2">
    <location>
        <begin position="92"/>
        <end position="114"/>
    </location>
</feature>
<dbReference type="InterPro" id="IPR039809">
    <property type="entry name" value="Chemokine_b/g/d"/>
</dbReference>
<dbReference type="PRINTS" id="PR00437">
    <property type="entry name" value="SMALLCYTKCXC"/>
</dbReference>
<reference evidence="6" key="1">
    <citation type="submission" date="2025-08" db="UniProtKB">
        <authorList>
            <consortium name="RefSeq"/>
        </authorList>
    </citation>
    <scope>IDENTIFICATION</scope>
</reference>
<dbReference type="GeneID" id="114442787"/>
<dbReference type="AlphaFoldDB" id="A0A6P7J6X9"/>
<evidence type="ECO:0000256" key="3">
    <source>
        <dbReference type="SAM" id="SignalP"/>
    </source>
</evidence>
<dbReference type="Gene3D" id="2.40.50.40">
    <property type="match status" value="1"/>
</dbReference>
<dbReference type="OrthoDB" id="8872899at2759"/>
<dbReference type="PANTHER" id="PTHR12015:SF198">
    <property type="entry name" value="PLATELET BASIC PROTEIN"/>
    <property type="match status" value="1"/>
</dbReference>
<evidence type="ECO:0000256" key="2">
    <source>
        <dbReference type="SAM" id="MobiDB-lite"/>
    </source>
</evidence>
<feature type="region of interest" description="Disordered" evidence="2">
    <location>
        <begin position="89"/>
        <end position="114"/>
    </location>
</feature>
<dbReference type="InterPro" id="IPR036048">
    <property type="entry name" value="Interleukin_8-like_sf"/>
</dbReference>
<feature type="chain" id="PRO_5028370161" evidence="3">
    <location>
        <begin position="21"/>
        <end position="114"/>
    </location>
</feature>
<dbReference type="InterPro" id="IPR001089">
    <property type="entry name" value="Chemokine_CXC"/>
</dbReference>
<protein>
    <submittedName>
        <fullName evidence="6">Growth-regulated protein homolog gamma-like</fullName>
    </submittedName>
</protein>
<evidence type="ECO:0000313" key="5">
    <source>
        <dbReference type="Proteomes" id="UP000515145"/>
    </source>
</evidence>
<feature type="signal peptide" evidence="3">
    <location>
        <begin position="1"/>
        <end position="20"/>
    </location>
</feature>
<accession>A0A6P7J6X9</accession>